<protein>
    <submittedName>
        <fullName evidence="2">Uncharacterized protein</fullName>
    </submittedName>
</protein>
<dbReference type="AlphaFoldDB" id="A0A4C1XQE2"/>
<organism evidence="2 3">
    <name type="scientific">Eumeta variegata</name>
    <name type="common">Bagworm moth</name>
    <name type="synonym">Eumeta japonica</name>
    <dbReference type="NCBI Taxonomy" id="151549"/>
    <lineage>
        <taxon>Eukaryota</taxon>
        <taxon>Metazoa</taxon>
        <taxon>Ecdysozoa</taxon>
        <taxon>Arthropoda</taxon>
        <taxon>Hexapoda</taxon>
        <taxon>Insecta</taxon>
        <taxon>Pterygota</taxon>
        <taxon>Neoptera</taxon>
        <taxon>Endopterygota</taxon>
        <taxon>Lepidoptera</taxon>
        <taxon>Glossata</taxon>
        <taxon>Ditrysia</taxon>
        <taxon>Tineoidea</taxon>
        <taxon>Psychidae</taxon>
        <taxon>Oiketicinae</taxon>
        <taxon>Eumeta</taxon>
    </lineage>
</organism>
<proteinExistence type="predicted"/>
<sequence>MNESRPTEQVYRAKVRDEKASKGRPRKYFAERIGVILSCVKYKDTYRRVSKPPTESMLKLTTVTTTQLVAVARVLTRTSFHPAEGSPTLCHAYVTRQSFTPSEYQFHERCGPPVATSTRRFCKQSDSHKYR</sequence>
<evidence type="ECO:0000313" key="2">
    <source>
        <dbReference type="EMBL" id="GBP65380.1"/>
    </source>
</evidence>
<gene>
    <name evidence="2" type="ORF">EVAR_53412_1</name>
</gene>
<dbReference type="Proteomes" id="UP000299102">
    <property type="component" value="Unassembled WGS sequence"/>
</dbReference>
<keyword evidence="3" id="KW-1185">Reference proteome</keyword>
<accession>A0A4C1XQE2</accession>
<evidence type="ECO:0000313" key="3">
    <source>
        <dbReference type="Proteomes" id="UP000299102"/>
    </source>
</evidence>
<feature type="region of interest" description="Disordered" evidence="1">
    <location>
        <begin position="1"/>
        <end position="23"/>
    </location>
</feature>
<comment type="caution">
    <text evidence="2">The sequence shown here is derived from an EMBL/GenBank/DDBJ whole genome shotgun (WGS) entry which is preliminary data.</text>
</comment>
<name>A0A4C1XQE2_EUMVA</name>
<dbReference type="EMBL" id="BGZK01000927">
    <property type="protein sequence ID" value="GBP65380.1"/>
    <property type="molecule type" value="Genomic_DNA"/>
</dbReference>
<evidence type="ECO:0000256" key="1">
    <source>
        <dbReference type="SAM" id="MobiDB-lite"/>
    </source>
</evidence>
<reference evidence="2 3" key="1">
    <citation type="journal article" date="2019" name="Commun. Biol.">
        <title>The bagworm genome reveals a unique fibroin gene that provides high tensile strength.</title>
        <authorList>
            <person name="Kono N."/>
            <person name="Nakamura H."/>
            <person name="Ohtoshi R."/>
            <person name="Tomita M."/>
            <person name="Numata K."/>
            <person name="Arakawa K."/>
        </authorList>
    </citation>
    <scope>NUCLEOTIDE SEQUENCE [LARGE SCALE GENOMIC DNA]</scope>
</reference>